<name>A0AAV4RA29_CAEEX</name>
<evidence type="ECO:0000313" key="2">
    <source>
        <dbReference type="Proteomes" id="UP001054945"/>
    </source>
</evidence>
<dbReference type="AlphaFoldDB" id="A0AAV4RA29"/>
<accession>A0AAV4RA29</accession>
<dbReference type="EMBL" id="BPLR01007489">
    <property type="protein sequence ID" value="GIY17267.1"/>
    <property type="molecule type" value="Genomic_DNA"/>
</dbReference>
<evidence type="ECO:0000313" key="1">
    <source>
        <dbReference type="EMBL" id="GIY17267.1"/>
    </source>
</evidence>
<dbReference type="Proteomes" id="UP001054945">
    <property type="component" value="Unassembled WGS sequence"/>
</dbReference>
<organism evidence="1 2">
    <name type="scientific">Caerostris extrusa</name>
    <name type="common">Bark spider</name>
    <name type="synonym">Caerostris bankana</name>
    <dbReference type="NCBI Taxonomy" id="172846"/>
    <lineage>
        <taxon>Eukaryota</taxon>
        <taxon>Metazoa</taxon>
        <taxon>Ecdysozoa</taxon>
        <taxon>Arthropoda</taxon>
        <taxon>Chelicerata</taxon>
        <taxon>Arachnida</taxon>
        <taxon>Araneae</taxon>
        <taxon>Araneomorphae</taxon>
        <taxon>Entelegynae</taxon>
        <taxon>Araneoidea</taxon>
        <taxon>Araneidae</taxon>
        <taxon>Caerostris</taxon>
    </lineage>
</organism>
<gene>
    <name evidence="1" type="ORF">CEXT_349471</name>
</gene>
<sequence length="92" mass="10795">MNSFKIREAERGLKQRNDISPGIAFTGAPFIARHKLFYFQGNMNSVCNLAGIPDAFYRRQIANNFCPRLNFYRFRFRSEICACAKFECGRKW</sequence>
<protein>
    <submittedName>
        <fullName evidence="1">Uncharacterized protein</fullName>
    </submittedName>
</protein>
<keyword evidence="2" id="KW-1185">Reference proteome</keyword>
<comment type="caution">
    <text evidence="1">The sequence shown here is derived from an EMBL/GenBank/DDBJ whole genome shotgun (WGS) entry which is preliminary data.</text>
</comment>
<proteinExistence type="predicted"/>
<reference evidence="1 2" key="1">
    <citation type="submission" date="2021-06" db="EMBL/GenBank/DDBJ databases">
        <title>Caerostris extrusa draft genome.</title>
        <authorList>
            <person name="Kono N."/>
            <person name="Arakawa K."/>
        </authorList>
    </citation>
    <scope>NUCLEOTIDE SEQUENCE [LARGE SCALE GENOMIC DNA]</scope>
</reference>